<evidence type="ECO:0000256" key="8">
    <source>
        <dbReference type="HAMAP-Rule" id="MF_00376"/>
    </source>
</evidence>
<organism evidence="10 11">
    <name type="scientific">Thermosulfidibacter takaii (strain DSM 17441 / JCM 13301 / NBRC 103674 / ABI70S6)</name>
    <dbReference type="NCBI Taxonomy" id="1298851"/>
    <lineage>
        <taxon>Bacteria</taxon>
        <taxon>Pseudomonadati</taxon>
        <taxon>Thermosulfidibacterota</taxon>
        <taxon>Thermosulfidibacteria</taxon>
        <taxon>Thermosulfidibacterales</taxon>
        <taxon>Thermosulfidibacteraceae</taxon>
    </lineage>
</organism>
<dbReference type="PROSITE" id="PS51219">
    <property type="entry name" value="DPCK"/>
    <property type="match status" value="1"/>
</dbReference>
<comment type="similarity">
    <text evidence="1 8">Belongs to the CoaE family.</text>
</comment>
<dbReference type="FunFam" id="3.40.50.300:FF:000991">
    <property type="entry name" value="Dephospho-CoA kinase"/>
    <property type="match status" value="1"/>
</dbReference>
<protein>
    <recommendedName>
        <fullName evidence="8 9">Dephospho-CoA kinase</fullName>
        <ecNumber evidence="8 9">2.7.1.24</ecNumber>
    </recommendedName>
    <alternativeName>
        <fullName evidence="8">Dephosphocoenzyme A kinase</fullName>
    </alternativeName>
</protein>
<feature type="binding site" evidence="8">
    <location>
        <begin position="14"/>
        <end position="19"/>
    </location>
    <ligand>
        <name>ATP</name>
        <dbReference type="ChEBI" id="CHEBI:30616"/>
    </ligand>
</feature>
<dbReference type="EMBL" id="AP013035">
    <property type="protein sequence ID" value="BAT71780.1"/>
    <property type="molecule type" value="Genomic_DNA"/>
</dbReference>
<dbReference type="InterPro" id="IPR001977">
    <property type="entry name" value="Depp_CoAkinase"/>
</dbReference>
<dbReference type="GO" id="GO:0005737">
    <property type="term" value="C:cytoplasm"/>
    <property type="evidence" value="ECO:0007669"/>
    <property type="project" value="UniProtKB-SubCell"/>
</dbReference>
<gene>
    <name evidence="8 10" type="primary">coaE</name>
    <name evidence="10" type="ORF">TST_0982</name>
</gene>
<dbReference type="UniPathway" id="UPA00241">
    <property type="reaction ID" value="UER00356"/>
</dbReference>
<evidence type="ECO:0000256" key="7">
    <source>
        <dbReference type="ARBA" id="ARBA00022993"/>
    </source>
</evidence>
<dbReference type="Pfam" id="PF01121">
    <property type="entry name" value="CoaE"/>
    <property type="match status" value="1"/>
</dbReference>
<dbReference type="KEGG" id="ttk:TST_0982"/>
<dbReference type="STRING" id="1298851.TST_0982"/>
<keyword evidence="11" id="KW-1185">Reference proteome</keyword>
<keyword evidence="4 8" id="KW-0547">Nucleotide-binding</keyword>
<comment type="subcellular location">
    <subcellularLocation>
        <location evidence="8">Cytoplasm</location>
    </subcellularLocation>
</comment>
<evidence type="ECO:0000256" key="5">
    <source>
        <dbReference type="ARBA" id="ARBA00022777"/>
    </source>
</evidence>
<dbReference type="GO" id="GO:0005524">
    <property type="term" value="F:ATP binding"/>
    <property type="evidence" value="ECO:0007669"/>
    <property type="project" value="UniProtKB-UniRule"/>
</dbReference>
<name>A0A0S3QTW3_THET7</name>
<dbReference type="PATRIC" id="fig|1298851.3.peg.1021"/>
<dbReference type="InterPro" id="IPR027417">
    <property type="entry name" value="P-loop_NTPase"/>
</dbReference>
<dbReference type="Gene3D" id="3.40.50.300">
    <property type="entry name" value="P-loop containing nucleotide triphosphate hydrolases"/>
    <property type="match status" value="1"/>
</dbReference>
<keyword evidence="2 8" id="KW-0963">Cytoplasm</keyword>
<dbReference type="EC" id="2.7.1.24" evidence="8 9"/>
<keyword evidence="6 8" id="KW-0067">ATP-binding</keyword>
<keyword evidence="5 8" id="KW-0418">Kinase</keyword>
<evidence type="ECO:0000256" key="4">
    <source>
        <dbReference type="ARBA" id="ARBA00022741"/>
    </source>
</evidence>
<dbReference type="OrthoDB" id="9812943at2"/>
<evidence type="ECO:0000256" key="2">
    <source>
        <dbReference type="ARBA" id="ARBA00022490"/>
    </source>
</evidence>
<dbReference type="GO" id="GO:0015937">
    <property type="term" value="P:coenzyme A biosynthetic process"/>
    <property type="evidence" value="ECO:0007669"/>
    <property type="project" value="UniProtKB-UniRule"/>
</dbReference>
<dbReference type="Proteomes" id="UP000063234">
    <property type="component" value="Chromosome"/>
</dbReference>
<keyword evidence="7 8" id="KW-0173">Coenzyme A biosynthesis</keyword>
<dbReference type="HAMAP" id="MF_00376">
    <property type="entry name" value="Dephospho_CoA_kinase"/>
    <property type="match status" value="1"/>
</dbReference>
<evidence type="ECO:0000313" key="11">
    <source>
        <dbReference type="Proteomes" id="UP000063234"/>
    </source>
</evidence>
<dbReference type="AlphaFoldDB" id="A0A0S3QTW3"/>
<accession>A0A0S3QTW3</accession>
<keyword evidence="3 8" id="KW-0808">Transferase</keyword>
<comment type="pathway">
    <text evidence="8">Cofactor biosynthesis; coenzyme A biosynthesis; CoA from (R)-pantothenate: step 5/5.</text>
</comment>
<evidence type="ECO:0000256" key="3">
    <source>
        <dbReference type="ARBA" id="ARBA00022679"/>
    </source>
</evidence>
<comment type="catalytic activity">
    <reaction evidence="8">
        <text>3'-dephospho-CoA + ATP = ADP + CoA + H(+)</text>
        <dbReference type="Rhea" id="RHEA:18245"/>
        <dbReference type="ChEBI" id="CHEBI:15378"/>
        <dbReference type="ChEBI" id="CHEBI:30616"/>
        <dbReference type="ChEBI" id="CHEBI:57287"/>
        <dbReference type="ChEBI" id="CHEBI:57328"/>
        <dbReference type="ChEBI" id="CHEBI:456216"/>
        <dbReference type="EC" id="2.7.1.24"/>
    </reaction>
</comment>
<reference evidence="11" key="1">
    <citation type="journal article" date="2018" name="Science">
        <title>A primordial and reversible TCA cycle in a facultatively chemolithoautotrophic thermophile.</title>
        <authorList>
            <person name="Nunoura T."/>
            <person name="Chikaraishi Y."/>
            <person name="Izaki R."/>
            <person name="Suwa T."/>
            <person name="Sato T."/>
            <person name="Harada T."/>
            <person name="Mori K."/>
            <person name="Kato Y."/>
            <person name="Miyazaki M."/>
            <person name="Shimamura S."/>
            <person name="Yanagawa K."/>
            <person name="Shuto A."/>
            <person name="Ohkouchi N."/>
            <person name="Fujita N."/>
            <person name="Takaki Y."/>
            <person name="Atomi H."/>
            <person name="Takai K."/>
        </authorList>
    </citation>
    <scope>NUCLEOTIDE SEQUENCE [LARGE SCALE GENOMIC DNA]</scope>
    <source>
        <strain evidence="11">DSM 17441 / JCM 13301 / NBRC 103674 / ABI70S6</strain>
    </source>
</reference>
<dbReference type="RefSeq" id="WP_068549776.1">
    <property type="nucleotide sequence ID" value="NZ_AP013035.1"/>
</dbReference>
<dbReference type="PANTHER" id="PTHR10695">
    <property type="entry name" value="DEPHOSPHO-COA KINASE-RELATED"/>
    <property type="match status" value="1"/>
</dbReference>
<evidence type="ECO:0000256" key="6">
    <source>
        <dbReference type="ARBA" id="ARBA00022840"/>
    </source>
</evidence>
<evidence type="ECO:0000256" key="9">
    <source>
        <dbReference type="NCBIfam" id="TIGR00152"/>
    </source>
</evidence>
<sequence>MGRIIKVGLTGGIATGKSTVAKIIREHLIIPIINSDEIAHEIIKKDKDGYYKILKAFGESILDENGEIDRKKLGQIVFSDAEKRKLLESILHPMITAEIDRRVRELEKEGKKIVVLEIPLLFEKNLTNRVDYTVVVYTPEDLQIKRLMERDELSREEALARLKSQIPIDQKTKMADFVIDNSKSLEETKQQTIRVFEEILKYAERCRDNQKS</sequence>
<dbReference type="SUPFAM" id="SSF52540">
    <property type="entry name" value="P-loop containing nucleoside triphosphate hydrolases"/>
    <property type="match status" value="1"/>
</dbReference>
<comment type="function">
    <text evidence="8">Catalyzes the phosphorylation of the 3'-hydroxyl group of dephosphocoenzyme A to form coenzyme A.</text>
</comment>
<dbReference type="PANTHER" id="PTHR10695:SF46">
    <property type="entry name" value="BIFUNCTIONAL COENZYME A SYNTHASE-RELATED"/>
    <property type="match status" value="1"/>
</dbReference>
<evidence type="ECO:0000313" key="10">
    <source>
        <dbReference type="EMBL" id="BAT71780.1"/>
    </source>
</evidence>
<dbReference type="GO" id="GO:0004140">
    <property type="term" value="F:dephospho-CoA kinase activity"/>
    <property type="evidence" value="ECO:0007669"/>
    <property type="project" value="UniProtKB-UniRule"/>
</dbReference>
<evidence type="ECO:0000256" key="1">
    <source>
        <dbReference type="ARBA" id="ARBA00009018"/>
    </source>
</evidence>
<proteinExistence type="inferred from homology"/>
<dbReference type="NCBIfam" id="TIGR00152">
    <property type="entry name" value="dephospho-CoA kinase"/>
    <property type="match status" value="1"/>
</dbReference>
<dbReference type="CDD" id="cd02022">
    <property type="entry name" value="DPCK"/>
    <property type="match status" value="1"/>
</dbReference>